<reference evidence="1 2" key="1">
    <citation type="submission" date="2016-06" db="EMBL/GenBank/DDBJ databases">
        <title>Respiratory ammonification of nitrate coupled to the oxidation of elemental sulfur in deep-sea autotrophic thermophilic bacteria.</title>
        <authorList>
            <person name="Slobodkina G.B."/>
            <person name="Mardanov A.V."/>
            <person name="Ravin N.V."/>
            <person name="Frolova A.A."/>
            <person name="Viryasiv M.B."/>
            <person name="Chernyh N.A."/>
            <person name="Bonch-Osmolovskaya E.A."/>
            <person name="Slobodkin A.I."/>
        </authorList>
    </citation>
    <scope>NUCLEOTIDE SEQUENCE [LARGE SCALE GENOMIC DNA]</scope>
    <source>
        <strain evidence="1 2">S69</strain>
    </source>
</reference>
<dbReference type="SUPFAM" id="SSF53335">
    <property type="entry name" value="S-adenosyl-L-methionine-dependent methyltransferases"/>
    <property type="match status" value="1"/>
</dbReference>
<evidence type="ECO:0000313" key="1">
    <source>
        <dbReference type="EMBL" id="OCC14272.1"/>
    </source>
</evidence>
<comment type="caution">
    <text evidence="1">The sequence shown here is derived from an EMBL/GenBank/DDBJ whole genome shotgun (WGS) entry which is preliminary data.</text>
</comment>
<accession>A0A1B9F2X3</accession>
<dbReference type="Proteomes" id="UP000093080">
    <property type="component" value="Unassembled WGS sequence"/>
</dbReference>
<dbReference type="InterPro" id="IPR029063">
    <property type="entry name" value="SAM-dependent_MTases_sf"/>
</dbReference>
<gene>
    <name evidence="1" type="ORF">DBT_2344</name>
</gene>
<dbReference type="OrthoDB" id="9795498at2"/>
<name>A0A1B9F2X3_9BACT</name>
<sequence length="323" mass="37431">MKKFETWPEWKKKIARLAFSPIASFLKRTQAPLFTLWEDLGLHVTHNHFYSSIPDTRKLDLRNELFPWEPFNFDPEAQKALFTKLVEKYWDEWQGILKNGTDNGFCLGNGLFDAVDAMIAYTILREYRPKRVIEVGSGYSSRLIAYAGRKNGGIELTCIDPYIEDELSRMDGVVSFVQRPVEQLETNLFLSLDAGDLLFIDSSHVVRMGSDVVYLYLQVLPKLKKGVLVHIHDIFLPLDYPSSWVKEEKRFWNEQYLVAAFLMNNDNFETILSNSLLGYCFPDLIRSKVPLPESLILELEKEFQRMFPGIKWWGGGSLWGRIG</sequence>
<dbReference type="Pfam" id="PF13578">
    <property type="entry name" value="Methyltransf_24"/>
    <property type="match status" value="1"/>
</dbReference>
<proteinExistence type="predicted"/>
<dbReference type="RefSeq" id="WP_067620596.1">
    <property type="nucleotide sequence ID" value="NZ_MAGO01000015.1"/>
</dbReference>
<evidence type="ECO:0008006" key="3">
    <source>
        <dbReference type="Google" id="ProtNLM"/>
    </source>
</evidence>
<protein>
    <recommendedName>
        <fullName evidence="3">Class I SAM-dependent methyltransferase</fullName>
    </recommendedName>
</protein>
<keyword evidence="2" id="KW-1185">Reference proteome</keyword>
<dbReference type="Gene3D" id="3.40.50.150">
    <property type="entry name" value="Vaccinia Virus protein VP39"/>
    <property type="match status" value="1"/>
</dbReference>
<organism evidence="1 2">
    <name type="scientific">Dissulfuribacter thermophilus</name>
    <dbReference type="NCBI Taxonomy" id="1156395"/>
    <lineage>
        <taxon>Bacteria</taxon>
        <taxon>Pseudomonadati</taxon>
        <taxon>Thermodesulfobacteriota</taxon>
        <taxon>Dissulfuribacteria</taxon>
        <taxon>Dissulfuribacterales</taxon>
        <taxon>Dissulfuribacteraceae</taxon>
        <taxon>Dissulfuribacter</taxon>
    </lineage>
</organism>
<dbReference type="STRING" id="1156395.DBT_2344"/>
<dbReference type="AlphaFoldDB" id="A0A1B9F2X3"/>
<dbReference type="EMBL" id="MAGO01000015">
    <property type="protein sequence ID" value="OCC14272.1"/>
    <property type="molecule type" value="Genomic_DNA"/>
</dbReference>
<evidence type="ECO:0000313" key="2">
    <source>
        <dbReference type="Proteomes" id="UP000093080"/>
    </source>
</evidence>
<dbReference type="PATRIC" id="fig|1156395.6.peg.2376"/>